<comment type="caution">
    <text evidence="6">The sequence shown here is derived from an EMBL/GenBank/DDBJ whole genome shotgun (WGS) entry which is preliminary data.</text>
</comment>
<organism evidence="6 7">
    <name type="scientific">Stichopus japonicus</name>
    <name type="common">Sea cucumber</name>
    <dbReference type="NCBI Taxonomy" id="307972"/>
    <lineage>
        <taxon>Eukaryota</taxon>
        <taxon>Metazoa</taxon>
        <taxon>Echinodermata</taxon>
        <taxon>Eleutherozoa</taxon>
        <taxon>Echinozoa</taxon>
        <taxon>Holothuroidea</taxon>
        <taxon>Aspidochirotacea</taxon>
        <taxon>Aspidochirotida</taxon>
        <taxon>Stichopodidae</taxon>
        <taxon>Apostichopus</taxon>
    </lineage>
</organism>
<evidence type="ECO:0000259" key="5">
    <source>
        <dbReference type="Pfam" id="PF26091"/>
    </source>
</evidence>
<feature type="compositionally biased region" description="Low complexity" evidence="4">
    <location>
        <begin position="81"/>
        <end position="97"/>
    </location>
</feature>
<keyword evidence="3" id="KW-0175">Coiled coil</keyword>
<evidence type="ECO:0000313" key="7">
    <source>
        <dbReference type="Proteomes" id="UP000230750"/>
    </source>
</evidence>
<proteinExistence type="inferred from homology"/>
<dbReference type="PANTHER" id="PTHR31684:SF2">
    <property type="entry name" value="COILED-COIL DOMAIN-CONTAINING PROTEIN 43"/>
    <property type="match status" value="1"/>
</dbReference>
<feature type="region of interest" description="Disordered" evidence="4">
    <location>
        <begin position="76"/>
        <end position="97"/>
    </location>
</feature>
<dbReference type="AlphaFoldDB" id="A0A2G8JSC5"/>
<feature type="region of interest" description="Disordered" evidence="4">
    <location>
        <begin position="132"/>
        <end position="219"/>
    </location>
</feature>
<feature type="compositionally biased region" description="Basic and acidic residues" evidence="4">
    <location>
        <begin position="167"/>
        <end position="191"/>
    </location>
</feature>
<name>A0A2G8JSC5_STIJA</name>
<feature type="compositionally biased region" description="Basic and acidic residues" evidence="4">
    <location>
        <begin position="210"/>
        <end position="219"/>
    </location>
</feature>
<sequence length="274" mass="31420">MAAAMPEGSFSTWISEKLQNLNVDDEVFGSYIIGILEEEETSHEEKSEAIAGILRRVENESVEDICSDILEQWDHFQPNNSEATTTESDTSSKSEATMSSIMEKHATTLVKKQFTKEQRADKAAVLAMYAQVSEDEDEEETCEESATSTSSGHDLEKNTNVDYVLKLQKEQRDKARQDHEKKKESDRDQRAKTNRRPRIEKKKRRKEHKSRKEEGDDSCESRLRSEYLLPYLSTLLSASRVPKANWNCNLHSYCQPVYVISSSRKLEAVLRSFP</sequence>
<gene>
    <name evidence="6" type="ORF">BSL78_24493</name>
</gene>
<dbReference type="InterPro" id="IPR058771">
    <property type="entry name" value="PWI_CCDC43"/>
</dbReference>
<evidence type="ECO:0000313" key="6">
    <source>
        <dbReference type="EMBL" id="PIK38671.1"/>
    </source>
</evidence>
<dbReference type="OrthoDB" id="2187466at2759"/>
<feature type="compositionally biased region" description="Basic residues" evidence="4">
    <location>
        <begin position="192"/>
        <end position="209"/>
    </location>
</feature>
<reference evidence="6 7" key="1">
    <citation type="journal article" date="2017" name="PLoS Biol.">
        <title>The sea cucumber genome provides insights into morphological evolution and visceral regeneration.</title>
        <authorList>
            <person name="Zhang X."/>
            <person name="Sun L."/>
            <person name="Yuan J."/>
            <person name="Sun Y."/>
            <person name="Gao Y."/>
            <person name="Zhang L."/>
            <person name="Li S."/>
            <person name="Dai H."/>
            <person name="Hamel J.F."/>
            <person name="Liu C."/>
            <person name="Yu Y."/>
            <person name="Liu S."/>
            <person name="Lin W."/>
            <person name="Guo K."/>
            <person name="Jin S."/>
            <person name="Xu P."/>
            <person name="Storey K.B."/>
            <person name="Huan P."/>
            <person name="Zhang T."/>
            <person name="Zhou Y."/>
            <person name="Zhang J."/>
            <person name="Lin C."/>
            <person name="Li X."/>
            <person name="Xing L."/>
            <person name="Huo D."/>
            <person name="Sun M."/>
            <person name="Wang L."/>
            <person name="Mercier A."/>
            <person name="Li F."/>
            <person name="Yang H."/>
            <person name="Xiang J."/>
        </authorList>
    </citation>
    <scope>NUCLEOTIDE SEQUENCE [LARGE SCALE GENOMIC DNA]</scope>
    <source>
        <strain evidence="6">Shaxun</strain>
        <tissue evidence="6">Muscle</tissue>
    </source>
</reference>
<evidence type="ECO:0000256" key="2">
    <source>
        <dbReference type="ARBA" id="ARBA00016648"/>
    </source>
</evidence>
<evidence type="ECO:0000256" key="3">
    <source>
        <dbReference type="ARBA" id="ARBA00023054"/>
    </source>
</evidence>
<evidence type="ECO:0000256" key="1">
    <source>
        <dbReference type="ARBA" id="ARBA00005305"/>
    </source>
</evidence>
<feature type="compositionally biased region" description="Acidic residues" evidence="4">
    <location>
        <begin position="133"/>
        <end position="143"/>
    </location>
</feature>
<evidence type="ECO:0000256" key="4">
    <source>
        <dbReference type="SAM" id="MobiDB-lite"/>
    </source>
</evidence>
<accession>A0A2G8JSC5</accession>
<dbReference type="Proteomes" id="UP000230750">
    <property type="component" value="Unassembled WGS sequence"/>
</dbReference>
<protein>
    <recommendedName>
        <fullName evidence="2">Coiled-coil domain-containing protein 43</fullName>
    </recommendedName>
</protein>
<comment type="similarity">
    <text evidence="1">Belongs to the CCDC43 family.</text>
</comment>
<dbReference type="InterPro" id="IPR037666">
    <property type="entry name" value="CCDC43"/>
</dbReference>
<dbReference type="PANTHER" id="PTHR31684">
    <property type="entry name" value="COILED-COIL DOMAIN-CONTAINING PROTEIN 43"/>
    <property type="match status" value="1"/>
</dbReference>
<feature type="domain" description="CCDC43 PWI-like" evidence="5">
    <location>
        <begin position="7"/>
        <end position="78"/>
    </location>
</feature>
<keyword evidence="7" id="KW-1185">Reference proteome</keyword>
<dbReference type="Pfam" id="PF26091">
    <property type="entry name" value="PWI_CCDC43"/>
    <property type="match status" value="1"/>
</dbReference>
<dbReference type="EMBL" id="MRZV01001329">
    <property type="protein sequence ID" value="PIK38671.1"/>
    <property type="molecule type" value="Genomic_DNA"/>
</dbReference>